<accession>A0ABU8XL70</accession>
<reference evidence="1 2" key="1">
    <citation type="submission" date="2024-03" db="EMBL/GenBank/DDBJ databases">
        <title>Novel species of the genus Variovorax.</title>
        <authorList>
            <person name="Liu Q."/>
            <person name="Xin Y.-H."/>
        </authorList>
    </citation>
    <scope>NUCLEOTIDE SEQUENCE [LARGE SCALE GENOMIC DNA]</scope>
    <source>
        <strain evidence="1 2">KACC 18901</strain>
    </source>
</reference>
<protein>
    <submittedName>
        <fullName evidence="1">Acyl-CoA dehydrogenase</fullName>
    </submittedName>
</protein>
<keyword evidence="2" id="KW-1185">Reference proteome</keyword>
<sequence length="346" mass="36525">MHEATPILRDKSPDGATRGDDLIRLQREHGEGLTLAQLVATGLDRLPVPGCGQTLVRWRRLAAVAAHDLSLVKLFEGHTDALAILEELEGPAPPDESLWGTWCAEPPDARLAFVAQGKGNGILIRGTKAWCSGAASVTHAVVSGWNEAGEPCLAAVAIRRPGVHVTQSRWQAVGMAASHSVDVQFNDAHGVLVGLPGDYTRRPGFWHGGAGIAACWFGGALGIAQTARELSATSRDPHRLAHLGAIDVAMAGAATLLREAAAAIDADPRANVEALALRTRLAVEAAAEKVMHHAGRALGAGPLCRNARFARAMADLPVYMRQSHAERDLAALGQRVVQPGPDPWTL</sequence>
<name>A0ABU8XL70_9BURK</name>
<evidence type="ECO:0000313" key="1">
    <source>
        <dbReference type="EMBL" id="MEJ8859774.1"/>
    </source>
</evidence>
<gene>
    <name evidence="1" type="ORF">WKW79_34835</name>
</gene>
<dbReference type="RefSeq" id="WP_340339809.1">
    <property type="nucleotide sequence ID" value="NZ_JBBKZS010000037.1"/>
</dbReference>
<organism evidence="1 2">
    <name type="scientific">Variovorax robiniae</name>
    <dbReference type="NCBI Taxonomy" id="1836199"/>
    <lineage>
        <taxon>Bacteria</taxon>
        <taxon>Pseudomonadati</taxon>
        <taxon>Pseudomonadota</taxon>
        <taxon>Betaproteobacteria</taxon>
        <taxon>Burkholderiales</taxon>
        <taxon>Comamonadaceae</taxon>
        <taxon>Variovorax</taxon>
    </lineage>
</organism>
<proteinExistence type="predicted"/>
<dbReference type="InterPro" id="IPR009100">
    <property type="entry name" value="AcylCoA_DH/oxidase_NM_dom_sf"/>
</dbReference>
<dbReference type="InterPro" id="IPR046373">
    <property type="entry name" value="Acyl-CoA_Oxase/DH_mid-dom_sf"/>
</dbReference>
<dbReference type="EMBL" id="JBBKZS010000037">
    <property type="protein sequence ID" value="MEJ8859774.1"/>
    <property type="molecule type" value="Genomic_DNA"/>
</dbReference>
<dbReference type="Gene3D" id="2.40.110.10">
    <property type="entry name" value="Butyryl-CoA Dehydrogenase, subunit A, domain 2"/>
    <property type="match status" value="1"/>
</dbReference>
<dbReference type="SUPFAM" id="SSF56645">
    <property type="entry name" value="Acyl-CoA dehydrogenase NM domain-like"/>
    <property type="match status" value="1"/>
</dbReference>
<evidence type="ECO:0000313" key="2">
    <source>
        <dbReference type="Proteomes" id="UP001367030"/>
    </source>
</evidence>
<dbReference type="Proteomes" id="UP001367030">
    <property type="component" value="Unassembled WGS sequence"/>
</dbReference>
<comment type="caution">
    <text evidence="1">The sequence shown here is derived from an EMBL/GenBank/DDBJ whole genome shotgun (WGS) entry which is preliminary data.</text>
</comment>